<dbReference type="PANTHER" id="PTHR41700:SF1">
    <property type="entry name" value="N-ACETYLTRANSFERASE DOMAIN-CONTAINING PROTEIN"/>
    <property type="match status" value="1"/>
</dbReference>
<dbReference type="PROSITE" id="PS51186">
    <property type="entry name" value="GNAT"/>
    <property type="match status" value="1"/>
</dbReference>
<sequence>MPPSLLSSVRVETLSTADDYRRAAELYSRVFGYAGSDLGLNANLLSALRKNGGATLGAVDDSGELVGFVYGFEGTDESRARYHYSQAAVVDRRYQGTGIGRRLKTAQREVALGWGQTHMRWTFDPLLVRNAHFNLVTLGAEGIRYERDFYDRPGSDRLVVDWNLSRTDDPHQAYRRAHAPATLAGRPGAVVDADGLGDGACWIAIPSAPSVGADPVADRARLALAEAMNGRILVTCTRIDEATSAYLAVPTTEGETP</sequence>
<evidence type="ECO:0000313" key="3">
    <source>
        <dbReference type="Proteomes" id="UP001142291"/>
    </source>
</evidence>
<dbReference type="Gene3D" id="3.40.630.30">
    <property type="match status" value="1"/>
</dbReference>
<dbReference type="EMBL" id="BSER01000008">
    <property type="protein sequence ID" value="GLJ95252.1"/>
    <property type="molecule type" value="Genomic_DNA"/>
</dbReference>
<proteinExistence type="predicted"/>
<accession>A0A9W6M5Y4</accession>
<evidence type="ECO:0000313" key="2">
    <source>
        <dbReference type="EMBL" id="GLJ95252.1"/>
    </source>
</evidence>
<organism evidence="2 3">
    <name type="scientific">Microbacterium dextranolyticum</name>
    <dbReference type="NCBI Taxonomy" id="36806"/>
    <lineage>
        <taxon>Bacteria</taxon>
        <taxon>Bacillati</taxon>
        <taxon>Actinomycetota</taxon>
        <taxon>Actinomycetes</taxon>
        <taxon>Micrococcales</taxon>
        <taxon>Microbacteriaceae</taxon>
        <taxon>Microbacterium</taxon>
    </lineage>
</organism>
<dbReference type="AlphaFoldDB" id="A0A9W6M5Y4"/>
<protein>
    <recommendedName>
        <fullName evidence="1">N-acetyltransferase domain-containing protein</fullName>
    </recommendedName>
</protein>
<keyword evidence="3" id="KW-1185">Reference proteome</keyword>
<dbReference type="PANTHER" id="PTHR41700">
    <property type="entry name" value="GCN5-RELATED N-ACETYLTRANSFERASE"/>
    <property type="match status" value="1"/>
</dbReference>
<dbReference type="GO" id="GO:0016747">
    <property type="term" value="F:acyltransferase activity, transferring groups other than amino-acyl groups"/>
    <property type="evidence" value="ECO:0007669"/>
    <property type="project" value="InterPro"/>
</dbReference>
<dbReference type="Pfam" id="PF00583">
    <property type="entry name" value="Acetyltransf_1"/>
    <property type="match status" value="1"/>
</dbReference>
<dbReference type="InterPro" id="IPR000182">
    <property type="entry name" value="GNAT_dom"/>
</dbReference>
<name>A0A9W6M5Y4_9MICO</name>
<dbReference type="CDD" id="cd04301">
    <property type="entry name" value="NAT_SF"/>
    <property type="match status" value="1"/>
</dbReference>
<gene>
    <name evidence="2" type="ORF">GCM10017591_13140</name>
</gene>
<dbReference type="InterPro" id="IPR038764">
    <property type="entry name" value="GNAT_N_AcTrfase_prd"/>
</dbReference>
<feature type="domain" description="N-acetyltransferase" evidence="1">
    <location>
        <begin position="9"/>
        <end position="169"/>
    </location>
</feature>
<reference evidence="2" key="2">
    <citation type="submission" date="2023-01" db="EMBL/GenBank/DDBJ databases">
        <authorList>
            <person name="Sun Q."/>
            <person name="Evtushenko L."/>
        </authorList>
    </citation>
    <scope>NUCLEOTIDE SEQUENCE</scope>
    <source>
        <strain evidence="2">VKM Ac-1940</strain>
    </source>
</reference>
<comment type="caution">
    <text evidence="2">The sequence shown here is derived from an EMBL/GenBank/DDBJ whole genome shotgun (WGS) entry which is preliminary data.</text>
</comment>
<dbReference type="SUPFAM" id="SSF55729">
    <property type="entry name" value="Acyl-CoA N-acyltransferases (Nat)"/>
    <property type="match status" value="1"/>
</dbReference>
<reference evidence="2" key="1">
    <citation type="journal article" date="2014" name="Int. J. Syst. Evol. Microbiol.">
        <title>Complete genome sequence of Corynebacterium casei LMG S-19264T (=DSM 44701T), isolated from a smear-ripened cheese.</title>
        <authorList>
            <consortium name="US DOE Joint Genome Institute (JGI-PGF)"/>
            <person name="Walter F."/>
            <person name="Albersmeier A."/>
            <person name="Kalinowski J."/>
            <person name="Ruckert C."/>
        </authorList>
    </citation>
    <scope>NUCLEOTIDE SEQUENCE</scope>
    <source>
        <strain evidence="2">VKM Ac-1940</strain>
    </source>
</reference>
<evidence type="ECO:0000259" key="1">
    <source>
        <dbReference type="PROSITE" id="PS51186"/>
    </source>
</evidence>
<dbReference type="InterPro" id="IPR016181">
    <property type="entry name" value="Acyl_CoA_acyltransferase"/>
</dbReference>
<dbReference type="Proteomes" id="UP001142291">
    <property type="component" value="Unassembled WGS sequence"/>
</dbReference>